<organism evidence="1 2">
    <name type="scientific">Myodes glareolus</name>
    <name type="common">Bank vole</name>
    <name type="synonym">Clethrionomys glareolus</name>
    <dbReference type="NCBI Taxonomy" id="447135"/>
    <lineage>
        <taxon>Eukaryota</taxon>
        <taxon>Metazoa</taxon>
        <taxon>Chordata</taxon>
        <taxon>Craniata</taxon>
        <taxon>Vertebrata</taxon>
        <taxon>Euteleostomi</taxon>
        <taxon>Mammalia</taxon>
        <taxon>Eutheria</taxon>
        <taxon>Euarchontoglires</taxon>
        <taxon>Glires</taxon>
        <taxon>Rodentia</taxon>
        <taxon>Myomorpha</taxon>
        <taxon>Muroidea</taxon>
        <taxon>Cricetidae</taxon>
        <taxon>Arvicolinae</taxon>
        <taxon>Myodes</taxon>
    </lineage>
</organism>
<comment type="caution">
    <text evidence="1">The sequence shown here is derived from an EMBL/GenBank/DDBJ whole genome shotgun (WGS) entry which is preliminary data.</text>
</comment>
<proteinExistence type="predicted"/>
<accession>A0AAW0HIX0</accession>
<protein>
    <submittedName>
        <fullName evidence="1">Uncharacterized protein</fullName>
    </submittedName>
</protein>
<sequence>MRSEKERVKANTGAGKGEVYCSQRSGKPLEAHPALLSLWEDEEVANLYEPAAVQFHMDPLVHNLTREDQVLKDGIVHCSGRAASGALLLIFLPPNSIPTACLLNSPEEGSKQASALAPVLCPSSMWRRRAGKMNGGGKAKVVFSCLVLDLPSHRCWNHLFNVDEKRVNEVPWGVEVQGTLVLLHFPDHEVFQFLCILDDLLLWSRQCGIPLTIAFEERIVSVLFASSTEFLGLVHQSLLDCIVSIEHHNRARSKVDGEYGTIALTELMWSRWQLLDAKTMTLRQASMAIKNSPESSMMASEDDRLVAKAETSKRSPKTMELMTLDTVLLR</sequence>
<gene>
    <name evidence="1" type="ORF">U0070_007076</name>
</gene>
<reference evidence="1 2" key="1">
    <citation type="journal article" date="2023" name="bioRxiv">
        <title>Conserved and derived expression patterns and positive selection on dental genes reveal complex evolutionary context of ever-growing rodent molars.</title>
        <authorList>
            <person name="Calamari Z.T."/>
            <person name="Song A."/>
            <person name="Cohen E."/>
            <person name="Akter M."/>
            <person name="Roy R.D."/>
            <person name="Hallikas O."/>
            <person name="Christensen M.M."/>
            <person name="Li P."/>
            <person name="Marangoni P."/>
            <person name="Jernvall J."/>
            <person name="Klein O.D."/>
        </authorList>
    </citation>
    <scope>NUCLEOTIDE SEQUENCE [LARGE SCALE GENOMIC DNA]</scope>
    <source>
        <strain evidence="1">V071</strain>
    </source>
</reference>
<evidence type="ECO:0000313" key="1">
    <source>
        <dbReference type="EMBL" id="KAK7801162.1"/>
    </source>
</evidence>
<evidence type="ECO:0000313" key="2">
    <source>
        <dbReference type="Proteomes" id="UP001488838"/>
    </source>
</evidence>
<keyword evidence="2" id="KW-1185">Reference proteome</keyword>
<dbReference type="AlphaFoldDB" id="A0AAW0HIX0"/>
<name>A0AAW0HIX0_MYOGA</name>
<dbReference type="EMBL" id="JBBHLL010000517">
    <property type="protein sequence ID" value="KAK7801162.1"/>
    <property type="molecule type" value="Genomic_DNA"/>
</dbReference>
<dbReference type="Proteomes" id="UP001488838">
    <property type="component" value="Unassembled WGS sequence"/>
</dbReference>